<sequence>MWPDSLLSEDAEKKIVICINKLHARGFISMRLEVRRIAFHLAAQLKMQHKFDRQAQLAGYDWLSSFLRQHLELSIGKVEASSRNRSVGMDREVVAKYFELLPSVLDQHQLLGNSDCLYYMDETGLQQNNNKVQEKPGANTKKEMKLKKLKRCKKSAETNIVSKRGKLTAKMVPRRKQKKNELVLEESTNEDLHFSIHDSSSDMENINDATCTGCREEYIKTTRADDWIPKYVRNLCKIAH</sequence>
<gene>
    <name evidence="1" type="ORF">QE152_g29577</name>
</gene>
<evidence type="ECO:0008006" key="3">
    <source>
        <dbReference type="Google" id="ProtNLM"/>
    </source>
</evidence>
<proteinExistence type="predicted"/>
<keyword evidence="2" id="KW-1185">Reference proteome</keyword>
<dbReference type="EMBL" id="JASPKY010000377">
    <property type="protein sequence ID" value="KAK9703057.1"/>
    <property type="molecule type" value="Genomic_DNA"/>
</dbReference>
<dbReference type="Proteomes" id="UP001458880">
    <property type="component" value="Unassembled WGS sequence"/>
</dbReference>
<evidence type="ECO:0000313" key="1">
    <source>
        <dbReference type="EMBL" id="KAK9703057.1"/>
    </source>
</evidence>
<comment type="caution">
    <text evidence="1">The sequence shown here is derived from an EMBL/GenBank/DDBJ whole genome shotgun (WGS) entry which is preliminary data.</text>
</comment>
<evidence type="ECO:0000313" key="2">
    <source>
        <dbReference type="Proteomes" id="UP001458880"/>
    </source>
</evidence>
<name>A0AAW1JH36_POPJA</name>
<reference evidence="1 2" key="1">
    <citation type="journal article" date="2024" name="BMC Genomics">
        <title>De novo assembly and annotation of Popillia japonica's genome with initial clues to its potential as an invasive pest.</title>
        <authorList>
            <person name="Cucini C."/>
            <person name="Boschi S."/>
            <person name="Funari R."/>
            <person name="Cardaioli E."/>
            <person name="Iannotti N."/>
            <person name="Marturano G."/>
            <person name="Paoli F."/>
            <person name="Bruttini M."/>
            <person name="Carapelli A."/>
            <person name="Frati F."/>
            <person name="Nardi F."/>
        </authorList>
    </citation>
    <scope>NUCLEOTIDE SEQUENCE [LARGE SCALE GENOMIC DNA]</scope>
    <source>
        <strain evidence="1">DMR45628</strain>
    </source>
</reference>
<accession>A0AAW1JH36</accession>
<organism evidence="1 2">
    <name type="scientific">Popillia japonica</name>
    <name type="common">Japanese beetle</name>
    <dbReference type="NCBI Taxonomy" id="7064"/>
    <lineage>
        <taxon>Eukaryota</taxon>
        <taxon>Metazoa</taxon>
        <taxon>Ecdysozoa</taxon>
        <taxon>Arthropoda</taxon>
        <taxon>Hexapoda</taxon>
        <taxon>Insecta</taxon>
        <taxon>Pterygota</taxon>
        <taxon>Neoptera</taxon>
        <taxon>Endopterygota</taxon>
        <taxon>Coleoptera</taxon>
        <taxon>Polyphaga</taxon>
        <taxon>Scarabaeiformia</taxon>
        <taxon>Scarabaeidae</taxon>
        <taxon>Rutelinae</taxon>
        <taxon>Popillia</taxon>
    </lineage>
</organism>
<dbReference type="AlphaFoldDB" id="A0AAW1JH36"/>
<protein>
    <recommendedName>
        <fullName evidence="3">HTH CENPB-type domain-containing protein</fullName>
    </recommendedName>
</protein>